<organism evidence="2 3">
    <name type="scientific">Protopolystoma xenopodis</name>
    <dbReference type="NCBI Taxonomy" id="117903"/>
    <lineage>
        <taxon>Eukaryota</taxon>
        <taxon>Metazoa</taxon>
        <taxon>Spiralia</taxon>
        <taxon>Lophotrochozoa</taxon>
        <taxon>Platyhelminthes</taxon>
        <taxon>Monogenea</taxon>
        <taxon>Polyopisthocotylea</taxon>
        <taxon>Polystomatidea</taxon>
        <taxon>Polystomatidae</taxon>
        <taxon>Protopolystoma</taxon>
    </lineage>
</organism>
<protein>
    <submittedName>
        <fullName evidence="2">Uncharacterized protein</fullName>
    </submittedName>
</protein>
<dbReference type="Proteomes" id="UP000784294">
    <property type="component" value="Unassembled WGS sequence"/>
</dbReference>
<comment type="caution">
    <text evidence="2">The sequence shown here is derived from an EMBL/GenBank/DDBJ whole genome shotgun (WGS) entry which is preliminary data.</text>
</comment>
<sequence>MQWDTVPTISISLRFADLHLIGETGVASHLAPILSQLDAWISQLANCLPGHCIDQLLSQLSSTAGAKATFRMDKVTVGQNENAYGLDQESSDHNLGLQASAITDGHLRERFDALMLIRFAGLASPEQKHRIQQVDWNGLRTHLMCWQAGLKAAAALVTYSSEQVNDSMSGRSQYMSENRQNESSGIDVDVVSQDNLGAVATSLLPDIKSRIVHVEQEEQDAEQRNSPMREGYQGLESSAPSCSTISPVNRGSKSGSCKSLVRRMAVLTDDAD</sequence>
<name>A0A448XIC4_9PLAT</name>
<feature type="compositionally biased region" description="Polar residues" evidence="1">
    <location>
        <begin position="235"/>
        <end position="257"/>
    </location>
</feature>
<proteinExistence type="predicted"/>
<dbReference type="EMBL" id="CAAALY010254219">
    <property type="protein sequence ID" value="VEL37172.1"/>
    <property type="molecule type" value="Genomic_DNA"/>
</dbReference>
<evidence type="ECO:0000256" key="1">
    <source>
        <dbReference type="SAM" id="MobiDB-lite"/>
    </source>
</evidence>
<evidence type="ECO:0000313" key="3">
    <source>
        <dbReference type="Proteomes" id="UP000784294"/>
    </source>
</evidence>
<reference evidence="2" key="1">
    <citation type="submission" date="2018-11" db="EMBL/GenBank/DDBJ databases">
        <authorList>
            <consortium name="Pathogen Informatics"/>
        </authorList>
    </citation>
    <scope>NUCLEOTIDE SEQUENCE</scope>
</reference>
<keyword evidence="3" id="KW-1185">Reference proteome</keyword>
<accession>A0A448XIC4</accession>
<dbReference type="AlphaFoldDB" id="A0A448XIC4"/>
<feature type="region of interest" description="Disordered" evidence="1">
    <location>
        <begin position="216"/>
        <end position="257"/>
    </location>
</feature>
<evidence type="ECO:0000313" key="2">
    <source>
        <dbReference type="EMBL" id="VEL37172.1"/>
    </source>
</evidence>
<gene>
    <name evidence="2" type="ORF">PXEA_LOCUS30612</name>
</gene>